<feature type="coiled-coil region" evidence="6">
    <location>
        <begin position="460"/>
        <end position="508"/>
    </location>
</feature>
<gene>
    <name evidence="6 8" type="primary">ezrA</name>
    <name evidence="8" type="ORF">LrDSM24759_05470</name>
</gene>
<feature type="coiled-coil region" evidence="6">
    <location>
        <begin position="261"/>
        <end position="293"/>
    </location>
</feature>
<proteinExistence type="inferred from homology"/>
<keyword evidence="5 6" id="KW-0717">Septation</keyword>
<keyword evidence="2 6" id="KW-1133">Transmembrane helix</keyword>
<keyword evidence="4 6" id="KW-0472">Membrane</keyword>
<keyword evidence="9" id="KW-1185">Reference proteome</keyword>
<protein>
    <recommendedName>
        <fullName evidence="6">Septation ring formation regulator EzrA</fullName>
    </recommendedName>
</protein>
<evidence type="ECO:0000313" key="8">
    <source>
        <dbReference type="EMBL" id="GBG04633.1"/>
    </source>
</evidence>
<name>A0A2Z6T9Z3_9LACO</name>
<sequence>MSSAQSLFIILLIVIIIAVVASVVIINKYFGRQISLLDEQCDQLNDVEIKEDIKRLEKMGLAGKSLETFQQNREAYQKVITEKVGVLQHLLEQANEANEKYSLFKAYKYIKEIQTVYEEAKATLAKSKKTLKDLLESNKDNQKKYASLLKDYQEQRKSILANSFEFGSAFDELEKELTILEENFEAVKNLTNQGDHVEAKTVLDQIDNRLTELKDELPQIKDYDDELKTVFPPQLDELTSTYKQMRKDKFMINEVDVLTTIKNLRDQIETSQNELAKLELSNVKKTNDEISNEIDNLYDILTKEFKAKPFVVKNQDKLFQVLSHISTSSNKLVAKLEHIDESYELNHGELKEAKELESRVKHLNGEFEADCQKLADGEGVYSEIEGKWLGMLQELDQIESREKQISDDVDGLFDAEKIANDSINQFKQRVSLIYRKVERRRLPGKPEGFVQLYTLVIKEITQTSDELDQVRINLEKISQELIQIQEDIDRLQKEADEIINSADLFELTMQYSNKYAGQKEIARARKEAYDLYKNKYAYKEALDTIATALEKAEPGAYQRIEKEYYAELNENKDNDED</sequence>
<comment type="caution">
    <text evidence="8">The sequence shown here is derived from an EMBL/GenBank/DDBJ whole genome shotgun (WGS) entry which is preliminary data.</text>
</comment>
<dbReference type="InterPro" id="IPR010379">
    <property type="entry name" value="EzrA"/>
</dbReference>
<dbReference type="GO" id="GO:0005886">
    <property type="term" value="C:plasma membrane"/>
    <property type="evidence" value="ECO:0007669"/>
    <property type="project" value="UniProtKB-SubCell"/>
</dbReference>
<accession>A0A2Z6T9Z3</accession>
<evidence type="ECO:0000256" key="7">
    <source>
        <dbReference type="SAM" id="Phobius"/>
    </source>
</evidence>
<keyword evidence="6" id="KW-0132">Cell division</keyword>
<evidence type="ECO:0000256" key="5">
    <source>
        <dbReference type="ARBA" id="ARBA00023210"/>
    </source>
</evidence>
<dbReference type="GO" id="GO:0000921">
    <property type="term" value="P:septin ring assembly"/>
    <property type="evidence" value="ECO:0007669"/>
    <property type="project" value="InterPro"/>
</dbReference>
<evidence type="ECO:0000256" key="2">
    <source>
        <dbReference type="ARBA" id="ARBA00022989"/>
    </source>
</evidence>
<evidence type="ECO:0000256" key="4">
    <source>
        <dbReference type="ARBA" id="ARBA00023136"/>
    </source>
</evidence>
<evidence type="ECO:0000256" key="6">
    <source>
        <dbReference type="HAMAP-Rule" id="MF_00728"/>
    </source>
</evidence>
<dbReference type="GO" id="GO:0005940">
    <property type="term" value="C:septin ring"/>
    <property type="evidence" value="ECO:0007669"/>
    <property type="project" value="InterPro"/>
</dbReference>
<dbReference type="NCBIfam" id="NF003409">
    <property type="entry name" value="PRK04778.1-3"/>
    <property type="match status" value="1"/>
</dbReference>
<organism evidence="8 9">
    <name type="scientific">Lactobacillus rodentium</name>
    <dbReference type="NCBI Taxonomy" id="947835"/>
    <lineage>
        <taxon>Bacteria</taxon>
        <taxon>Bacillati</taxon>
        <taxon>Bacillota</taxon>
        <taxon>Bacilli</taxon>
        <taxon>Lactobacillales</taxon>
        <taxon>Lactobacillaceae</taxon>
        <taxon>Lactobacillus</taxon>
    </lineage>
</organism>
<feature type="transmembrane region" description="Helical" evidence="7">
    <location>
        <begin position="6"/>
        <end position="26"/>
    </location>
</feature>
<keyword evidence="3 6" id="KW-0175">Coiled coil</keyword>
<dbReference type="OrthoDB" id="1654473at2"/>
<evidence type="ECO:0000313" key="9">
    <source>
        <dbReference type="Proteomes" id="UP000257317"/>
    </source>
</evidence>
<comment type="function">
    <text evidence="6">Negative regulator of FtsZ ring formation; modulates the frequency and position of FtsZ ring formation. Inhibits FtsZ ring formation at polar sites. Interacts either with FtsZ or with one of its binding partners to promote depolymerization.</text>
</comment>
<feature type="topological domain" description="Cytoplasmic" evidence="6">
    <location>
        <begin position="27"/>
        <end position="577"/>
    </location>
</feature>
<comment type="subcellular location">
    <subcellularLocation>
        <location evidence="6">Cell membrane</location>
        <topology evidence="6">Single-pass membrane protein</topology>
    </subcellularLocation>
    <text evidence="6">Colocalized with FtsZ to the nascent septal site.</text>
</comment>
<dbReference type="HAMAP" id="MF_00728">
    <property type="entry name" value="EzrA"/>
    <property type="match status" value="1"/>
</dbReference>
<feature type="topological domain" description="Extracellular" evidence="6">
    <location>
        <begin position="1"/>
        <end position="7"/>
    </location>
</feature>
<feature type="coiled-coil region" evidence="6">
    <location>
        <begin position="170"/>
        <end position="216"/>
    </location>
</feature>
<keyword evidence="1 6" id="KW-0812">Transmembrane</keyword>
<comment type="similarity">
    <text evidence="6">Belongs to the EzrA family.</text>
</comment>
<dbReference type="Pfam" id="PF06160">
    <property type="entry name" value="EzrA"/>
    <property type="match status" value="1"/>
</dbReference>
<dbReference type="GO" id="GO:0000917">
    <property type="term" value="P:division septum assembly"/>
    <property type="evidence" value="ECO:0007669"/>
    <property type="project" value="UniProtKB-KW"/>
</dbReference>
<dbReference type="EMBL" id="BFBY01000003">
    <property type="protein sequence ID" value="GBG04633.1"/>
    <property type="molecule type" value="Genomic_DNA"/>
</dbReference>
<dbReference type="AlphaFoldDB" id="A0A2Z6T9Z3"/>
<dbReference type="Proteomes" id="UP000257317">
    <property type="component" value="Unassembled WGS sequence"/>
</dbReference>
<evidence type="ECO:0000256" key="3">
    <source>
        <dbReference type="ARBA" id="ARBA00023054"/>
    </source>
</evidence>
<keyword evidence="6" id="KW-1003">Cell membrane</keyword>
<reference evidence="9" key="1">
    <citation type="submission" date="2018-03" db="EMBL/GenBank/DDBJ databases">
        <title>New taxa in the Lactobacillus gasseri group.</title>
        <authorList>
            <person name="Tanizawa Y."/>
            <person name="Tohno M."/>
            <person name="Endo A."/>
            <person name="Arita M."/>
        </authorList>
    </citation>
    <scope>NUCLEOTIDE SEQUENCE [LARGE SCALE GENOMIC DNA]</scope>
    <source>
        <strain evidence="9">DSM 24759</strain>
    </source>
</reference>
<dbReference type="RefSeq" id="WP_117117976.1">
    <property type="nucleotide sequence ID" value="NZ_BFBY01000003.1"/>
</dbReference>
<evidence type="ECO:0000256" key="1">
    <source>
        <dbReference type="ARBA" id="ARBA00022692"/>
    </source>
</evidence>
<keyword evidence="6" id="KW-0131">Cell cycle</keyword>
<feature type="coiled-coil region" evidence="6">
    <location>
        <begin position="110"/>
        <end position="137"/>
    </location>
</feature>